<accession>A0A366DT68</accession>
<gene>
    <name evidence="3" type="ORF">DES48_11289</name>
</gene>
<dbReference type="PANTHER" id="PTHR38430">
    <property type="entry name" value="PROTEIN-ARGININE KINASE ACTIVATOR PROTEIN"/>
    <property type="match status" value="1"/>
</dbReference>
<dbReference type="GO" id="GO:1990170">
    <property type="term" value="P:stress response to cadmium ion"/>
    <property type="evidence" value="ECO:0007669"/>
    <property type="project" value="TreeGrafter"/>
</dbReference>
<dbReference type="STRING" id="200904.GCA_900168775_03240"/>
<feature type="domain" description="UVR" evidence="2">
    <location>
        <begin position="136"/>
        <end position="171"/>
    </location>
</feature>
<dbReference type="Proteomes" id="UP000252254">
    <property type="component" value="Unassembled WGS sequence"/>
</dbReference>
<dbReference type="GO" id="GO:0008270">
    <property type="term" value="F:zinc ion binding"/>
    <property type="evidence" value="ECO:0007669"/>
    <property type="project" value="TreeGrafter"/>
</dbReference>
<dbReference type="InterPro" id="IPR036876">
    <property type="entry name" value="UVR_dom_sf"/>
</dbReference>
<name>A0A366DT68_9BACI</name>
<reference evidence="3 4" key="1">
    <citation type="submission" date="2018-06" db="EMBL/GenBank/DDBJ databases">
        <title>Genomic Encyclopedia of Type Strains, Phase IV (KMG-IV): sequencing the most valuable type-strain genomes for metagenomic binning, comparative biology and taxonomic classification.</title>
        <authorList>
            <person name="Goeker M."/>
        </authorList>
    </citation>
    <scope>NUCLEOTIDE SEQUENCE [LARGE SCALE GENOMIC DNA]</scope>
    <source>
        <strain evidence="3 4">DSM 15140</strain>
    </source>
</reference>
<dbReference type="GO" id="GO:0050897">
    <property type="term" value="F:cobalt ion binding"/>
    <property type="evidence" value="ECO:0007669"/>
    <property type="project" value="TreeGrafter"/>
</dbReference>
<dbReference type="AlphaFoldDB" id="A0A366DT68"/>
<keyword evidence="3" id="KW-0418">Kinase</keyword>
<proteinExistence type="predicted"/>
<evidence type="ECO:0000313" key="4">
    <source>
        <dbReference type="Proteomes" id="UP000252254"/>
    </source>
</evidence>
<comment type="caution">
    <text evidence="3">The sequence shown here is derived from an EMBL/GenBank/DDBJ whole genome shotgun (WGS) entry which is preliminary data.</text>
</comment>
<keyword evidence="3" id="KW-0808">Transferase</keyword>
<dbReference type="InterPro" id="IPR001943">
    <property type="entry name" value="UVR_dom"/>
</dbReference>
<dbReference type="InterPro" id="IPR025542">
    <property type="entry name" value="YacH"/>
</dbReference>
<dbReference type="PANTHER" id="PTHR38430:SF1">
    <property type="entry name" value="PROTEIN-ARGININE KINASE ACTIVATOR PROTEIN"/>
    <property type="match status" value="1"/>
</dbReference>
<feature type="coiled-coil region" evidence="1">
    <location>
        <begin position="139"/>
        <end position="171"/>
    </location>
</feature>
<dbReference type="GO" id="GO:1990169">
    <property type="term" value="P:stress response to copper ion"/>
    <property type="evidence" value="ECO:0007669"/>
    <property type="project" value="TreeGrafter"/>
</dbReference>
<protein>
    <submittedName>
        <fullName evidence="3">Protein arginine kinase activator</fullName>
    </submittedName>
</protein>
<dbReference type="GO" id="GO:0046870">
    <property type="term" value="F:cadmium ion binding"/>
    <property type="evidence" value="ECO:0007669"/>
    <property type="project" value="TreeGrafter"/>
</dbReference>
<dbReference type="GO" id="GO:0016301">
    <property type="term" value="F:kinase activity"/>
    <property type="evidence" value="ECO:0007669"/>
    <property type="project" value="UniProtKB-KW"/>
</dbReference>
<dbReference type="EMBL" id="QNRI01000012">
    <property type="protein sequence ID" value="RBO93286.1"/>
    <property type="molecule type" value="Genomic_DNA"/>
</dbReference>
<keyword evidence="4" id="KW-1185">Reference proteome</keyword>
<evidence type="ECO:0000256" key="1">
    <source>
        <dbReference type="SAM" id="Coils"/>
    </source>
</evidence>
<dbReference type="SUPFAM" id="SSF46600">
    <property type="entry name" value="C-terminal UvrC-binding domain of UvrB"/>
    <property type="match status" value="1"/>
</dbReference>
<dbReference type="PIRSF" id="PIRSF015034">
    <property type="entry name" value="YacH"/>
    <property type="match status" value="1"/>
</dbReference>
<dbReference type="PROSITE" id="PS50151">
    <property type="entry name" value="UVR"/>
    <property type="match status" value="1"/>
</dbReference>
<dbReference type="Gene3D" id="4.10.860.10">
    <property type="entry name" value="UVR domain"/>
    <property type="match status" value="1"/>
</dbReference>
<evidence type="ECO:0000313" key="3">
    <source>
        <dbReference type="EMBL" id="RBO93286.1"/>
    </source>
</evidence>
<dbReference type="RefSeq" id="WP_113869976.1">
    <property type="nucleotide sequence ID" value="NZ_BAABQN010000013.1"/>
</dbReference>
<keyword evidence="1" id="KW-0175">Coiled coil</keyword>
<sequence>MECQECHERPATLHLTKMVNGEKLEIHVCEKCAKEKGYISYEEEAYSIHDLLAGLFNFESNISHNQATNKEKRETLTCPKCGMTYRQFTQIGKFGCASCYATFQDHLNPIFRRVHSGNTKHDGKIPKRQGKDLQNKQLVKDYKTKLQQLIENEQFEEAAKVRDKIKALENNDVEGGE</sequence>
<dbReference type="Pfam" id="PF02151">
    <property type="entry name" value="UVR"/>
    <property type="match status" value="1"/>
</dbReference>
<organism evidence="3 4">
    <name type="scientific">Paraliobacillus ryukyuensis</name>
    <dbReference type="NCBI Taxonomy" id="200904"/>
    <lineage>
        <taxon>Bacteria</taxon>
        <taxon>Bacillati</taxon>
        <taxon>Bacillota</taxon>
        <taxon>Bacilli</taxon>
        <taxon>Bacillales</taxon>
        <taxon>Bacillaceae</taxon>
        <taxon>Paraliobacillus</taxon>
    </lineage>
</organism>
<dbReference type="OrthoDB" id="9788704at2"/>
<evidence type="ECO:0000259" key="2">
    <source>
        <dbReference type="PROSITE" id="PS50151"/>
    </source>
</evidence>
<dbReference type="GO" id="GO:0005507">
    <property type="term" value="F:copper ion binding"/>
    <property type="evidence" value="ECO:0007669"/>
    <property type="project" value="TreeGrafter"/>
</dbReference>